<keyword evidence="2" id="KW-1185">Reference proteome</keyword>
<dbReference type="RefSeq" id="WP_379570762.1">
    <property type="nucleotide sequence ID" value="NZ_JBHSQK010000096.1"/>
</dbReference>
<name>A0ABW1IIA5_9PSEU</name>
<accession>A0ABW1IIA5</accession>
<comment type="caution">
    <text evidence="1">The sequence shown here is derived from an EMBL/GenBank/DDBJ whole genome shotgun (WGS) entry which is preliminary data.</text>
</comment>
<protein>
    <submittedName>
        <fullName evidence="1">Uncharacterized protein</fullName>
    </submittedName>
</protein>
<organism evidence="1 2">
    <name type="scientific">Pseudonocardia lutea</name>
    <dbReference type="NCBI Taxonomy" id="2172015"/>
    <lineage>
        <taxon>Bacteria</taxon>
        <taxon>Bacillati</taxon>
        <taxon>Actinomycetota</taxon>
        <taxon>Actinomycetes</taxon>
        <taxon>Pseudonocardiales</taxon>
        <taxon>Pseudonocardiaceae</taxon>
        <taxon>Pseudonocardia</taxon>
    </lineage>
</organism>
<proteinExistence type="predicted"/>
<dbReference type="EMBL" id="JBHSQK010000096">
    <property type="protein sequence ID" value="MFC5952144.1"/>
    <property type="molecule type" value="Genomic_DNA"/>
</dbReference>
<gene>
    <name evidence="1" type="ORF">ACFQH9_28150</name>
</gene>
<reference evidence="2" key="1">
    <citation type="journal article" date="2019" name="Int. J. Syst. Evol. Microbiol.">
        <title>The Global Catalogue of Microorganisms (GCM) 10K type strain sequencing project: providing services to taxonomists for standard genome sequencing and annotation.</title>
        <authorList>
            <consortium name="The Broad Institute Genomics Platform"/>
            <consortium name="The Broad Institute Genome Sequencing Center for Infectious Disease"/>
            <person name="Wu L."/>
            <person name="Ma J."/>
        </authorList>
    </citation>
    <scope>NUCLEOTIDE SEQUENCE [LARGE SCALE GENOMIC DNA]</scope>
    <source>
        <strain evidence="2">CGMCC 4.7397</strain>
    </source>
</reference>
<evidence type="ECO:0000313" key="1">
    <source>
        <dbReference type="EMBL" id="MFC5952144.1"/>
    </source>
</evidence>
<evidence type="ECO:0000313" key="2">
    <source>
        <dbReference type="Proteomes" id="UP001596119"/>
    </source>
</evidence>
<sequence>MSGGVGTTSLATALRAQDGGVHRGQRVQVLVCRATTESLLRAATAIGRMPGQPILAVNAVDGARPGRAVTARMTLIAPYTARTVLLPHVARWRELPRPIDDIQALTTAARRDLDRSSRRWLDAVDQIAGAAPIAPRVASTLVPMVGHVLRPERAR</sequence>
<dbReference type="Proteomes" id="UP001596119">
    <property type="component" value="Unassembled WGS sequence"/>
</dbReference>